<feature type="region of interest" description="Disordered" evidence="9">
    <location>
        <begin position="192"/>
        <end position="229"/>
    </location>
</feature>
<comment type="caution">
    <text evidence="13">The sequence shown here is derived from an EMBL/GenBank/DDBJ whole genome shotgun (WGS) entry which is preliminary data.</text>
</comment>
<dbReference type="Pfam" id="PF25993">
    <property type="entry name" value="zf-B_box_ZFPL1"/>
    <property type="match status" value="1"/>
</dbReference>
<accession>A0ABR2SK26</accession>
<feature type="compositionally biased region" description="Low complexity" evidence="9">
    <location>
        <begin position="218"/>
        <end position="229"/>
    </location>
</feature>
<feature type="transmembrane region" description="Helical" evidence="10">
    <location>
        <begin position="761"/>
        <end position="779"/>
    </location>
</feature>
<evidence type="ECO:0000256" key="7">
    <source>
        <dbReference type="ARBA" id="ARBA00022989"/>
    </source>
</evidence>
<evidence type="ECO:0000256" key="8">
    <source>
        <dbReference type="ARBA" id="ARBA00023136"/>
    </source>
</evidence>
<dbReference type="InterPro" id="IPR058731">
    <property type="entry name" value="Znf-B_box_ZFPL1-like"/>
</dbReference>
<keyword evidence="8 10" id="KW-0472">Membrane</keyword>
<feature type="region of interest" description="Disordered" evidence="9">
    <location>
        <begin position="1"/>
        <end position="38"/>
    </location>
</feature>
<reference evidence="13 14" key="1">
    <citation type="journal article" date="2024" name="G3 (Bethesda)">
        <title>Genome assembly of Hibiscus sabdariffa L. provides insights into metabolisms of medicinal natural products.</title>
        <authorList>
            <person name="Kim T."/>
        </authorList>
    </citation>
    <scope>NUCLEOTIDE SEQUENCE [LARGE SCALE GENOMIC DNA]</scope>
    <source>
        <strain evidence="13">TK-2024</strain>
        <tissue evidence="13">Old leaves</tissue>
    </source>
</reference>
<keyword evidence="6" id="KW-0862">Zinc</keyword>
<keyword evidence="3 10" id="KW-0812">Transmembrane</keyword>
<evidence type="ECO:0000256" key="10">
    <source>
        <dbReference type="SAM" id="Phobius"/>
    </source>
</evidence>
<dbReference type="Pfam" id="PF25998">
    <property type="entry name" value="U-box_ZFPL1"/>
    <property type="match status" value="1"/>
</dbReference>
<feature type="region of interest" description="Disordered" evidence="9">
    <location>
        <begin position="733"/>
        <end position="755"/>
    </location>
</feature>
<sequence>MAAKTTTSRFPSPLISRSTKVAPSLPKRSQSVDRRRVSKGNNVNALEASVATKMLVTSTRSLSVSFQREAFSLQTKTQVSDRGENSKPVDQQLLLNRTQKANSCSNMLSMSSDCDGIKMFEYSAMLAKPLQRSMKLNESRRVSLSSKKTSDADFVNEPSRVSLSDLDKNSKGRIGSHNITVPEKVRLKTDSPLRRLSDPDSTKFSQSKRISRNGTMSSPIRGGVRPVRVSSSVNSASTLGLSIDVRRKKIGEDRSADAHTLRLLYNRYLQWRFVNAKADASFMVHKQRAEKNLRITSVRTSELRNSVTFNRIKLMLLRQRLKLFSILKGQMAYLEAWAVLDNDMSGSLLGATEALKACTLLLPVVGKALIDIQSLKDAIGSAVDVMQAMTSSISSLSPKVEEMSSLTDELGDVSANEKVLLQQCKNLLSMLAANQVKECWLRTHIIQFNLVTSPNQALQISNTNTSKKATKLYCFVHKVPVCGECICFPEHQICVIRTYSEWVIDGDYNWPPKCCKCQAVLEAGAGPETTRLGCLDVIHTNCLISHIKSFPLHTAPAGYTCPSCSTSIWPPKSLKDSTSRLHSLLEEAIMQAGMEKTLFGNHPPPAFASDPLININSTGGRDHGGNSSPAVSKDEGYSAIGGPPKLTVTEITEIEGPSSAENYMKISSPVAVTPVATTRKGTVHVDKQNPEISYADDEDGNLKKYSRRGPLRHKFLRALIPFWSSALPTLPVTAPPRKDADDGPEGRSKHQRSKRMDPRKILLVMAIMGCMATMGILYYRIAQRGIYSKHALFGWLVGWCEYKSETECSILELVLDLK</sequence>
<dbReference type="Proteomes" id="UP001396334">
    <property type="component" value="Unassembled WGS sequence"/>
</dbReference>
<feature type="compositionally biased region" description="Polar residues" evidence="9">
    <location>
        <begin position="614"/>
        <end position="630"/>
    </location>
</feature>
<keyword evidence="4" id="KW-0479">Metal-binding</keyword>
<organism evidence="13 14">
    <name type="scientific">Hibiscus sabdariffa</name>
    <name type="common">roselle</name>
    <dbReference type="NCBI Taxonomy" id="183260"/>
    <lineage>
        <taxon>Eukaryota</taxon>
        <taxon>Viridiplantae</taxon>
        <taxon>Streptophyta</taxon>
        <taxon>Embryophyta</taxon>
        <taxon>Tracheophyta</taxon>
        <taxon>Spermatophyta</taxon>
        <taxon>Magnoliopsida</taxon>
        <taxon>eudicotyledons</taxon>
        <taxon>Gunneridae</taxon>
        <taxon>Pentapetalae</taxon>
        <taxon>rosids</taxon>
        <taxon>malvids</taxon>
        <taxon>Malvales</taxon>
        <taxon>Malvaceae</taxon>
        <taxon>Malvoideae</taxon>
        <taxon>Hibiscus</taxon>
    </lineage>
</organism>
<evidence type="ECO:0000256" key="2">
    <source>
        <dbReference type="ARBA" id="ARBA00005561"/>
    </source>
</evidence>
<evidence type="ECO:0000313" key="13">
    <source>
        <dbReference type="EMBL" id="KAK9025313.1"/>
    </source>
</evidence>
<evidence type="ECO:0000313" key="14">
    <source>
        <dbReference type="Proteomes" id="UP001396334"/>
    </source>
</evidence>
<keyword evidence="7 10" id="KW-1133">Transmembrane helix</keyword>
<feature type="domain" description="ZFPL1-like B-box zinc-binding" evidence="11">
    <location>
        <begin position="466"/>
        <end position="505"/>
    </location>
</feature>
<keyword evidence="5" id="KW-0863">Zinc-finger</keyword>
<evidence type="ECO:0000256" key="1">
    <source>
        <dbReference type="ARBA" id="ARBA00004167"/>
    </source>
</evidence>
<proteinExistence type="inferred from homology"/>
<feature type="compositionally biased region" description="Basic and acidic residues" evidence="9">
    <location>
        <begin position="192"/>
        <end position="201"/>
    </location>
</feature>
<gene>
    <name evidence="13" type="ORF">V6N11_038182</name>
</gene>
<keyword evidence="14" id="KW-1185">Reference proteome</keyword>
<feature type="compositionally biased region" description="Basic and acidic residues" evidence="9">
    <location>
        <begin position="736"/>
        <end position="755"/>
    </location>
</feature>
<evidence type="ECO:0000256" key="3">
    <source>
        <dbReference type="ARBA" id="ARBA00022692"/>
    </source>
</evidence>
<feature type="region of interest" description="Disordered" evidence="9">
    <location>
        <begin position="612"/>
        <end position="644"/>
    </location>
</feature>
<evidence type="ECO:0000256" key="4">
    <source>
        <dbReference type="ARBA" id="ARBA00022723"/>
    </source>
</evidence>
<name>A0ABR2SK26_9ROSI</name>
<feature type="compositionally biased region" description="Polar residues" evidence="9">
    <location>
        <begin position="202"/>
        <end position="217"/>
    </location>
</feature>
<feature type="region of interest" description="Disordered" evidence="9">
    <location>
        <begin position="135"/>
        <end position="156"/>
    </location>
</feature>
<dbReference type="InterPro" id="IPR007573">
    <property type="entry name" value="QWRF"/>
</dbReference>
<protein>
    <recommendedName>
        <fullName evidence="15">RING-type domain-containing protein</fullName>
    </recommendedName>
</protein>
<dbReference type="CDD" id="cd19756">
    <property type="entry name" value="Bbox2"/>
    <property type="match status" value="1"/>
</dbReference>
<feature type="domain" description="ZFPL1-like U-box" evidence="12">
    <location>
        <begin position="513"/>
        <end position="589"/>
    </location>
</feature>
<comment type="subcellular location">
    <subcellularLocation>
        <location evidence="1">Membrane</location>
        <topology evidence="1">Single-pass membrane protein</topology>
    </subcellularLocation>
</comment>
<evidence type="ECO:0000256" key="9">
    <source>
        <dbReference type="SAM" id="MobiDB-lite"/>
    </source>
</evidence>
<dbReference type="InterPro" id="IPR058730">
    <property type="entry name" value="U-box_ZFPL1-like"/>
</dbReference>
<feature type="compositionally biased region" description="Polar residues" evidence="9">
    <location>
        <begin position="1"/>
        <end position="21"/>
    </location>
</feature>
<dbReference type="PANTHER" id="PTHR12981:SF0">
    <property type="entry name" value="ZINC FINGER PROTEIN-LIKE 1"/>
    <property type="match status" value="1"/>
</dbReference>
<comment type="similarity">
    <text evidence="2">Belongs to the ZFPL1 family.</text>
</comment>
<dbReference type="PANTHER" id="PTHR12981">
    <property type="entry name" value="ZINC FINGER PROTEIN-LIKE 1"/>
    <property type="match status" value="1"/>
</dbReference>
<evidence type="ECO:0000259" key="12">
    <source>
        <dbReference type="Pfam" id="PF25998"/>
    </source>
</evidence>
<dbReference type="Pfam" id="PF04484">
    <property type="entry name" value="QWRF"/>
    <property type="match status" value="1"/>
</dbReference>
<evidence type="ECO:0008006" key="15">
    <source>
        <dbReference type="Google" id="ProtNLM"/>
    </source>
</evidence>
<evidence type="ECO:0000259" key="11">
    <source>
        <dbReference type="Pfam" id="PF25993"/>
    </source>
</evidence>
<evidence type="ECO:0000256" key="5">
    <source>
        <dbReference type="ARBA" id="ARBA00022771"/>
    </source>
</evidence>
<dbReference type="InterPro" id="IPR039043">
    <property type="entry name" value="ZFPL1"/>
</dbReference>
<dbReference type="EMBL" id="JBBPBN010000013">
    <property type="protein sequence ID" value="KAK9025313.1"/>
    <property type="molecule type" value="Genomic_DNA"/>
</dbReference>
<evidence type="ECO:0000256" key="6">
    <source>
        <dbReference type="ARBA" id="ARBA00022833"/>
    </source>
</evidence>